<comment type="subcellular location">
    <subcellularLocation>
        <location evidence="1">Cell membrane</location>
        <topology evidence="1">Multi-pass membrane protein</topology>
    </subcellularLocation>
</comment>
<dbReference type="Proteomes" id="UP000000657">
    <property type="component" value="Chromosome"/>
</dbReference>
<sequence length="718" mass="73007">MEWAALAAVLIFGAVLNLWRLDRNGYGNVYYAAAARSMSGSWHNYVFGALDPAGFITVDKPPLALWVQAASVWMFGLSSWSLLVPAAAAGTVTVFALYHAVRAQVGALGGLVAALALTVTPVFVSTARFNNPDPFMVMLLVLAAWALVASVRQDSGRLLALAAVCVGLAFDAKMLQAYLVVPALGLVYLVAAPGGLRRRLALLGAATLALVVASGAWMALVDLTPKAHRPFVGGSTDNTVRDLVFGYNGLGRVDGSGGQGAFGAVLGSRRGPGRFFDATTGGLIAWLIPVAVAAALLGLWQRRRAPRTDPARAAVLLWGTWALLCWLVLSFARGAFHPYYVGEAAPAFAALVGVGFALAAAAWSAGGVGAGGRVPTTLAAVAGLVSTVAVAVLVLRRTPTWNAWLRPTLIVAAVISAGMLALAAWAARRAGGPGEPARGRAAPATAALAGVLALAVVLAAPTAFALTPLRHPSQGSDPVVGPPRTTSSPLDLALPAQLADNPALRALRQLTEAFPQLTRSAQPVTRGLSVDLVTPSLLAYLRAHREGAKFLVAVDTDPLAAPTIAHTGEAVMPMGGFLGSDPAPTVSGLAALVRSHALRHVLLLGGGASGGSLISALAAPIAGERDAWVRHSCTLVPAAKYGGGSGLVSLLGQAAPGGAPGVPGVGGAATGGAPASPFGAGGIPKPAIDISPVELLQDFRILADAFSLNLYDCQAPTA</sequence>
<name>Q0RG91_FRAAA</name>
<evidence type="ECO:0000313" key="12">
    <source>
        <dbReference type="Proteomes" id="UP000000657"/>
    </source>
</evidence>
<dbReference type="InterPro" id="IPR056785">
    <property type="entry name" value="YkcA/B-like_C"/>
</dbReference>
<dbReference type="PANTHER" id="PTHR33908">
    <property type="entry name" value="MANNOSYLTRANSFERASE YKCB-RELATED"/>
    <property type="match status" value="1"/>
</dbReference>
<keyword evidence="6 8" id="KW-1133">Transmembrane helix</keyword>
<accession>Q0RG91</accession>
<dbReference type="PANTHER" id="PTHR33908:SF3">
    <property type="entry name" value="UNDECAPRENYL PHOSPHATE-ALPHA-4-AMINO-4-DEOXY-L-ARABINOSE ARABINOSYL TRANSFERASE"/>
    <property type="match status" value="1"/>
</dbReference>
<feature type="transmembrane region" description="Helical" evidence="8">
    <location>
        <begin position="313"/>
        <end position="332"/>
    </location>
</feature>
<keyword evidence="3" id="KW-0328">Glycosyltransferase</keyword>
<dbReference type="HOGENOM" id="CLU_007261_1_0_11"/>
<evidence type="ECO:0000256" key="4">
    <source>
        <dbReference type="ARBA" id="ARBA00022679"/>
    </source>
</evidence>
<feature type="domain" description="Putative mannosyltransferase YkcA/B-like C-terminal" evidence="10">
    <location>
        <begin position="537"/>
        <end position="613"/>
    </location>
</feature>
<feature type="transmembrane region" description="Helical" evidence="8">
    <location>
        <begin position="377"/>
        <end position="395"/>
    </location>
</feature>
<dbReference type="GO" id="GO:0009103">
    <property type="term" value="P:lipopolysaccharide biosynthetic process"/>
    <property type="evidence" value="ECO:0007669"/>
    <property type="project" value="UniProtKB-ARBA"/>
</dbReference>
<evidence type="ECO:0000256" key="5">
    <source>
        <dbReference type="ARBA" id="ARBA00022692"/>
    </source>
</evidence>
<evidence type="ECO:0000256" key="3">
    <source>
        <dbReference type="ARBA" id="ARBA00022676"/>
    </source>
</evidence>
<feature type="transmembrane region" description="Helical" evidence="8">
    <location>
        <begin position="278"/>
        <end position="301"/>
    </location>
</feature>
<evidence type="ECO:0000256" key="8">
    <source>
        <dbReference type="SAM" id="Phobius"/>
    </source>
</evidence>
<evidence type="ECO:0000313" key="11">
    <source>
        <dbReference type="EMBL" id="CAJ63498.1"/>
    </source>
</evidence>
<dbReference type="InterPro" id="IPR050297">
    <property type="entry name" value="LipidA_mod_glycosyltrf_83"/>
</dbReference>
<dbReference type="GO" id="GO:0005886">
    <property type="term" value="C:plasma membrane"/>
    <property type="evidence" value="ECO:0007669"/>
    <property type="project" value="UniProtKB-SubCell"/>
</dbReference>
<feature type="transmembrane region" description="Helical" evidence="8">
    <location>
        <begin position="72"/>
        <end position="98"/>
    </location>
</feature>
<keyword evidence="12" id="KW-1185">Reference proteome</keyword>
<feature type="transmembrane region" description="Helical" evidence="8">
    <location>
        <begin position="447"/>
        <end position="466"/>
    </location>
</feature>
<feature type="transmembrane region" description="Helical" evidence="8">
    <location>
        <begin position="407"/>
        <end position="427"/>
    </location>
</feature>
<reference evidence="11 12" key="1">
    <citation type="journal article" date="2007" name="Genome Res.">
        <title>Genome characteristics of facultatively symbiotic Frankia sp. strains reflect host range and host plant biogeography.</title>
        <authorList>
            <person name="Normand P."/>
            <person name="Lapierre P."/>
            <person name="Tisa L.S."/>
            <person name="Gogarten J.P."/>
            <person name="Alloisio N."/>
            <person name="Bagnarol E."/>
            <person name="Bassi C.A."/>
            <person name="Berry A.M."/>
            <person name="Bickhart D.M."/>
            <person name="Choisne N."/>
            <person name="Couloux A."/>
            <person name="Cournoyer B."/>
            <person name="Cruveiller S."/>
            <person name="Daubin V."/>
            <person name="Demange N."/>
            <person name="Francino M.P."/>
            <person name="Goltsman E."/>
            <person name="Huang Y."/>
            <person name="Kopp O.R."/>
            <person name="Labarre L."/>
            <person name="Lapidus A."/>
            <person name="Lavire C."/>
            <person name="Marechal J."/>
            <person name="Martinez M."/>
            <person name="Mastronunzio J.E."/>
            <person name="Mullin B.C."/>
            <person name="Niemann J."/>
            <person name="Pujic P."/>
            <person name="Rawnsley T."/>
            <person name="Rouy Z."/>
            <person name="Schenowitz C."/>
            <person name="Sellstedt A."/>
            <person name="Tavares F."/>
            <person name="Tomkins J.P."/>
            <person name="Vallenet D."/>
            <person name="Valverde C."/>
            <person name="Wall L.G."/>
            <person name="Wang Y."/>
            <person name="Medigue C."/>
            <person name="Benson D.R."/>
        </authorList>
    </citation>
    <scope>NUCLEOTIDE SEQUENCE [LARGE SCALE GENOMIC DNA]</scope>
    <source>
        <strain evidence="12">DSM 45986 / CECT 9034 / ACN14a</strain>
    </source>
</reference>
<proteinExistence type="predicted"/>
<dbReference type="eggNOG" id="COG1807">
    <property type="taxonomic scope" value="Bacteria"/>
</dbReference>
<feature type="domain" description="Glycosyltransferase RgtA/B/C/D-like" evidence="9">
    <location>
        <begin position="59"/>
        <end position="216"/>
    </location>
</feature>
<evidence type="ECO:0000259" key="9">
    <source>
        <dbReference type="Pfam" id="PF13231"/>
    </source>
</evidence>
<evidence type="ECO:0000259" key="10">
    <source>
        <dbReference type="Pfam" id="PF24878"/>
    </source>
</evidence>
<keyword evidence="4 11" id="KW-0808">Transferase</keyword>
<evidence type="ECO:0000256" key="7">
    <source>
        <dbReference type="ARBA" id="ARBA00023136"/>
    </source>
</evidence>
<dbReference type="GO" id="GO:0016763">
    <property type="term" value="F:pentosyltransferase activity"/>
    <property type="evidence" value="ECO:0007669"/>
    <property type="project" value="TreeGrafter"/>
</dbReference>
<keyword evidence="5 8" id="KW-0812">Transmembrane</keyword>
<dbReference type="KEGG" id="fal:FRAAL4857"/>
<keyword evidence="7 8" id="KW-0472">Membrane</keyword>
<dbReference type="Pfam" id="PF13231">
    <property type="entry name" value="PMT_2"/>
    <property type="match status" value="1"/>
</dbReference>
<organism evidence="11 12">
    <name type="scientific">Frankia alni (strain DSM 45986 / CECT 9034 / ACN14a)</name>
    <dbReference type="NCBI Taxonomy" id="326424"/>
    <lineage>
        <taxon>Bacteria</taxon>
        <taxon>Bacillati</taxon>
        <taxon>Actinomycetota</taxon>
        <taxon>Actinomycetes</taxon>
        <taxon>Frankiales</taxon>
        <taxon>Frankiaceae</taxon>
        <taxon>Frankia</taxon>
    </lineage>
</organism>
<feature type="transmembrane region" description="Helical" evidence="8">
    <location>
        <begin position="105"/>
        <end position="123"/>
    </location>
</feature>
<dbReference type="Pfam" id="PF24878">
    <property type="entry name" value="YkcB_C"/>
    <property type="match status" value="1"/>
</dbReference>
<dbReference type="EMBL" id="CT573213">
    <property type="protein sequence ID" value="CAJ63498.1"/>
    <property type="molecule type" value="Genomic_DNA"/>
</dbReference>
<evidence type="ECO:0000256" key="1">
    <source>
        <dbReference type="ARBA" id="ARBA00004651"/>
    </source>
</evidence>
<evidence type="ECO:0000256" key="6">
    <source>
        <dbReference type="ARBA" id="ARBA00022989"/>
    </source>
</evidence>
<dbReference type="InterPro" id="IPR038731">
    <property type="entry name" value="RgtA/B/C-like"/>
</dbReference>
<feature type="transmembrane region" description="Helical" evidence="8">
    <location>
        <begin position="344"/>
        <end position="365"/>
    </location>
</feature>
<feature type="transmembrane region" description="Helical" evidence="8">
    <location>
        <begin position="135"/>
        <end position="151"/>
    </location>
</feature>
<dbReference type="RefSeq" id="WP_011605971.1">
    <property type="nucleotide sequence ID" value="NC_008278.1"/>
</dbReference>
<protein>
    <submittedName>
        <fullName evidence="11">Membrane protein putative Glycosyl transferase domain</fullName>
    </submittedName>
</protein>
<dbReference type="GO" id="GO:0010041">
    <property type="term" value="P:response to iron(III) ion"/>
    <property type="evidence" value="ECO:0007669"/>
    <property type="project" value="TreeGrafter"/>
</dbReference>
<keyword evidence="2" id="KW-1003">Cell membrane</keyword>
<gene>
    <name evidence="11" type="ordered locus">FRAAL4857</name>
</gene>
<dbReference type="STRING" id="326424.FRAAL4857"/>
<dbReference type="AlphaFoldDB" id="Q0RG91"/>
<feature type="transmembrane region" description="Helical" evidence="8">
    <location>
        <begin position="200"/>
        <end position="221"/>
    </location>
</feature>
<evidence type="ECO:0000256" key="2">
    <source>
        <dbReference type="ARBA" id="ARBA00022475"/>
    </source>
</evidence>